<keyword evidence="9 11" id="KW-0472">Membrane</keyword>
<keyword evidence="10 11" id="KW-0961">Cell wall biogenesis/degradation</keyword>
<protein>
    <recommendedName>
        <fullName evidence="11">Peptidoglycan glycosyltransferase RodA</fullName>
        <shortName evidence="11">PGT</shortName>
        <ecNumber evidence="11">2.4.99.28</ecNumber>
    </recommendedName>
    <alternativeName>
        <fullName evidence="11">Cell elongation protein RodA</fullName>
    </alternativeName>
    <alternativeName>
        <fullName evidence="11">Cell wall polymerase</fullName>
    </alternativeName>
    <alternativeName>
        <fullName evidence="11">Peptidoglycan polymerase</fullName>
        <shortName evidence="11">PG polymerase</shortName>
    </alternativeName>
</protein>
<sequence>MIDRRLVEYFDWWLLLLTIAIGGVGLVVLYSAVNAGGGAHPSGLFTRQLVWYGFGALVMVAVFLINYKVYERWGHLFYILCIILLLAVLVHGKLGGGARRWLVLGPVSIQPSELVKIAVIIMLAKYYAKVVTTEGLRLRELVKPMLIMALPCVLIVQQPDLGTALMILIIGCGITLYAKIERTTFIGLLGSGALLVPVVWFFLKGYQKQRILTFLNPERDPLGAGYHIIQSKIAIGSGMVSGKGFLLGTQNTLDFLPEQHTDFIFSVLAEEWGFVGAAAALLLFLLLITWGLQVAQRSRDPYGTILAVGVTVMLATQVVINIGMVMGLLPVVGVTLPLISYGGSSVLTTMAGIGLLLNVSMRRFMFEK</sequence>
<dbReference type="GO" id="GO:0008360">
    <property type="term" value="P:regulation of cell shape"/>
    <property type="evidence" value="ECO:0007669"/>
    <property type="project" value="UniProtKB-KW"/>
</dbReference>
<feature type="transmembrane region" description="Helical" evidence="11">
    <location>
        <begin position="12"/>
        <end position="33"/>
    </location>
</feature>
<gene>
    <name evidence="11 12" type="primary">rodA</name>
    <name evidence="12" type="ORF">MRX98_17525</name>
</gene>
<evidence type="ECO:0000256" key="2">
    <source>
        <dbReference type="ARBA" id="ARBA00022475"/>
    </source>
</evidence>
<keyword evidence="13" id="KW-1185">Reference proteome</keyword>
<keyword evidence="6 11" id="KW-0133">Cell shape</keyword>
<comment type="catalytic activity">
    <reaction evidence="11">
        <text>[GlcNAc-(1-&gt;4)-Mur2Ac(oyl-L-Ala-gamma-D-Glu-L-Lys-D-Ala-D-Ala)](n)-di-trans,octa-cis-undecaprenyl diphosphate + beta-D-GlcNAc-(1-&gt;4)-Mur2Ac(oyl-L-Ala-gamma-D-Glu-L-Lys-D-Ala-D-Ala)-di-trans,octa-cis-undecaprenyl diphosphate = [GlcNAc-(1-&gt;4)-Mur2Ac(oyl-L-Ala-gamma-D-Glu-L-Lys-D-Ala-D-Ala)](n+1)-di-trans,octa-cis-undecaprenyl diphosphate + di-trans,octa-cis-undecaprenyl diphosphate + H(+)</text>
        <dbReference type="Rhea" id="RHEA:23708"/>
        <dbReference type="Rhea" id="RHEA-COMP:9602"/>
        <dbReference type="Rhea" id="RHEA-COMP:9603"/>
        <dbReference type="ChEBI" id="CHEBI:15378"/>
        <dbReference type="ChEBI" id="CHEBI:58405"/>
        <dbReference type="ChEBI" id="CHEBI:60033"/>
        <dbReference type="ChEBI" id="CHEBI:78435"/>
        <dbReference type="EC" id="2.4.99.28"/>
    </reaction>
</comment>
<accession>A0AA41R640</accession>
<dbReference type="GO" id="GO:0008955">
    <property type="term" value="F:peptidoglycan glycosyltransferase activity"/>
    <property type="evidence" value="ECO:0007669"/>
    <property type="project" value="UniProtKB-UniRule"/>
</dbReference>
<comment type="similarity">
    <text evidence="11">Belongs to the SEDS family. MrdB/RodA subfamily.</text>
</comment>
<dbReference type="GO" id="GO:0005886">
    <property type="term" value="C:plasma membrane"/>
    <property type="evidence" value="ECO:0007669"/>
    <property type="project" value="UniProtKB-SubCell"/>
</dbReference>
<evidence type="ECO:0000256" key="9">
    <source>
        <dbReference type="ARBA" id="ARBA00023136"/>
    </source>
</evidence>
<dbReference type="GO" id="GO:0009252">
    <property type="term" value="P:peptidoglycan biosynthetic process"/>
    <property type="evidence" value="ECO:0007669"/>
    <property type="project" value="UniProtKB-UniRule"/>
</dbReference>
<dbReference type="GO" id="GO:0051301">
    <property type="term" value="P:cell division"/>
    <property type="evidence" value="ECO:0007669"/>
    <property type="project" value="InterPro"/>
</dbReference>
<evidence type="ECO:0000256" key="3">
    <source>
        <dbReference type="ARBA" id="ARBA00022676"/>
    </source>
</evidence>
<dbReference type="NCBIfam" id="TIGR02210">
    <property type="entry name" value="rodA_shape"/>
    <property type="match status" value="1"/>
</dbReference>
<evidence type="ECO:0000256" key="11">
    <source>
        <dbReference type="HAMAP-Rule" id="MF_02079"/>
    </source>
</evidence>
<evidence type="ECO:0000256" key="4">
    <source>
        <dbReference type="ARBA" id="ARBA00022679"/>
    </source>
</evidence>
<evidence type="ECO:0000256" key="1">
    <source>
        <dbReference type="ARBA" id="ARBA00004141"/>
    </source>
</evidence>
<proteinExistence type="inferred from homology"/>
<dbReference type="GO" id="GO:0015648">
    <property type="term" value="F:lipid-linked peptidoglycan transporter activity"/>
    <property type="evidence" value="ECO:0007669"/>
    <property type="project" value="TreeGrafter"/>
</dbReference>
<dbReference type="AlphaFoldDB" id="A0AA41R640"/>
<dbReference type="PANTHER" id="PTHR30474:SF1">
    <property type="entry name" value="PEPTIDOGLYCAN GLYCOSYLTRANSFERASE MRDB"/>
    <property type="match status" value="1"/>
</dbReference>
<comment type="function">
    <text evidence="11">Peptidoglycan polymerase that is essential for cell wall elongation.</text>
</comment>
<feature type="transmembrane region" description="Helical" evidence="11">
    <location>
        <begin position="304"/>
        <end position="332"/>
    </location>
</feature>
<evidence type="ECO:0000313" key="13">
    <source>
        <dbReference type="Proteomes" id="UP001165427"/>
    </source>
</evidence>
<evidence type="ECO:0000256" key="10">
    <source>
        <dbReference type="ARBA" id="ARBA00023316"/>
    </source>
</evidence>
<dbReference type="InterPro" id="IPR018365">
    <property type="entry name" value="Cell_cycle_FtsW-rel_CS"/>
</dbReference>
<keyword evidence="5 11" id="KW-0812">Transmembrane</keyword>
<feature type="transmembrane region" description="Helical" evidence="11">
    <location>
        <begin position="272"/>
        <end position="292"/>
    </location>
</feature>
<name>A0AA41R640_9BACT</name>
<dbReference type="PROSITE" id="PS00428">
    <property type="entry name" value="FTSW_RODA_SPOVE"/>
    <property type="match status" value="1"/>
</dbReference>
<dbReference type="PANTHER" id="PTHR30474">
    <property type="entry name" value="CELL CYCLE PROTEIN"/>
    <property type="match status" value="1"/>
</dbReference>
<dbReference type="EC" id="2.4.99.28" evidence="11"/>
<feature type="transmembrane region" description="Helical" evidence="11">
    <location>
        <begin position="162"/>
        <end position="178"/>
    </location>
</feature>
<comment type="caution">
    <text evidence="12">The sequence shown here is derived from an EMBL/GenBank/DDBJ whole genome shotgun (WGS) entry which is preliminary data.</text>
</comment>
<keyword evidence="4 11" id="KW-0808">Transferase</keyword>
<comment type="subcellular location">
    <subcellularLocation>
        <location evidence="11">Cell membrane</location>
        <topology evidence="11">Multi-pass membrane protein</topology>
    </subcellularLocation>
    <subcellularLocation>
        <location evidence="1">Membrane</location>
        <topology evidence="1">Multi-pass membrane protein</topology>
    </subcellularLocation>
</comment>
<dbReference type="InterPro" id="IPR001182">
    <property type="entry name" value="FtsW/RodA"/>
</dbReference>
<dbReference type="RefSeq" id="WP_246913099.1">
    <property type="nucleotide sequence ID" value="NZ_JALJRB010000025.1"/>
</dbReference>
<dbReference type="EMBL" id="JALJRB010000025">
    <property type="protein sequence ID" value="MCJ8502387.1"/>
    <property type="molecule type" value="Genomic_DNA"/>
</dbReference>
<dbReference type="GO" id="GO:0032153">
    <property type="term" value="C:cell division site"/>
    <property type="evidence" value="ECO:0007669"/>
    <property type="project" value="TreeGrafter"/>
</dbReference>
<dbReference type="GO" id="GO:0071555">
    <property type="term" value="P:cell wall organization"/>
    <property type="evidence" value="ECO:0007669"/>
    <property type="project" value="UniProtKB-KW"/>
</dbReference>
<feature type="transmembrane region" description="Helical" evidence="11">
    <location>
        <begin position="76"/>
        <end position="95"/>
    </location>
</feature>
<evidence type="ECO:0000256" key="6">
    <source>
        <dbReference type="ARBA" id="ARBA00022960"/>
    </source>
</evidence>
<feature type="transmembrane region" description="Helical" evidence="11">
    <location>
        <begin position="185"/>
        <end position="203"/>
    </location>
</feature>
<keyword evidence="8 11" id="KW-1133">Transmembrane helix</keyword>
<organism evidence="12 13">
    <name type="scientific">Desulfatitalea alkaliphila</name>
    <dbReference type="NCBI Taxonomy" id="2929485"/>
    <lineage>
        <taxon>Bacteria</taxon>
        <taxon>Pseudomonadati</taxon>
        <taxon>Thermodesulfobacteriota</taxon>
        <taxon>Desulfobacteria</taxon>
        <taxon>Desulfobacterales</taxon>
        <taxon>Desulfosarcinaceae</taxon>
        <taxon>Desulfatitalea</taxon>
    </lineage>
</organism>
<dbReference type="Pfam" id="PF01098">
    <property type="entry name" value="FTSW_RODA_SPOVE"/>
    <property type="match status" value="1"/>
</dbReference>
<feature type="transmembrane region" description="Helical" evidence="11">
    <location>
        <begin position="49"/>
        <end position="69"/>
    </location>
</feature>
<evidence type="ECO:0000313" key="12">
    <source>
        <dbReference type="EMBL" id="MCJ8502387.1"/>
    </source>
</evidence>
<evidence type="ECO:0000256" key="8">
    <source>
        <dbReference type="ARBA" id="ARBA00022989"/>
    </source>
</evidence>
<keyword evidence="3 11" id="KW-0328">Glycosyltransferase</keyword>
<dbReference type="Proteomes" id="UP001165427">
    <property type="component" value="Unassembled WGS sequence"/>
</dbReference>
<evidence type="ECO:0000256" key="7">
    <source>
        <dbReference type="ARBA" id="ARBA00022984"/>
    </source>
</evidence>
<keyword evidence="7 11" id="KW-0573">Peptidoglycan synthesis</keyword>
<evidence type="ECO:0000256" key="5">
    <source>
        <dbReference type="ARBA" id="ARBA00022692"/>
    </source>
</evidence>
<feature type="transmembrane region" description="Helical" evidence="11">
    <location>
        <begin position="338"/>
        <end position="359"/>
    </location>
</feature>
<reference evidence="12" key="1">
    <citation type="submission" date="2022-04" db="EMBL/GenBank/DDBJ databases">
        <title>Desulfatitalea alkaliphila sp. nov., a novel anaerobic sulfate-reducing bacterium isolated from terrestrial mud volcano, Taman Peninsula, Russia.</title>
        <authorList>
            <person name="Khomyakova M.A."/>
            <person name="Merkel A.Y."/>
            <person name="Slobodkin A.I."/>
        </authorList>
    </citation>
    <scope>NUCLEOTIDE SEQUENCE</scope>
    <source>
        <strain evidence="12">M08but</strain>
    </source>
</reference>
<keyword evidence="2 11" id="KW-1003">Cell membrane</keyword>
<dbReference type="HAMAP" id="MF_02079">
    <property type="entry name" value="PGT_RodA"/>
    <property type="match status" value="1"/>
</dbReference>
<comment type="pathway">
    <text evidence="11">Cell wall biogenesis; peptidoglycan biosynthesis.</text>
</comment>
<dbReference type="InterPro" id="IPR011923">
    <property type="entry name" value="RodA/MrdB"/>
</dbReference>